<dbReference type="EMBL" id="QRDX01000010">
    <property type="protein sequence ID" value="RED44777.1"/>
    <property type="molecule type" value="Genomic_DNA"/>
</dbReference>
<evidence type="ECO:0000259" key="4">
    <source>
        <dbReference type="Pfam" id="PF00535"/>
    </source>
</evidence>
<dbReference type="PANTHER" id="PTHR43398:SF1">
    <property type="entry name" value="DOLICHOL-PHOSPHATE MANNOSYLTRANSFERASE SUBUNIT 1"/>
    <property type="match status" value="1"/>
</dbReference>
<dbReference type="InterPro" id="IPR001173">
    <property type="entry name" value="Glyco_trans_2-like"/>
</dbReference>
<dbReference type="RefSeq" id="WP_116525163.1">
    <property type="nucleotide sequence ID" value="NZ_QRDX01000010.1"/>
</dbReference>
<dbReference type="GO" id="GO:0009247">
    <property type="term" value="P:glycolipid biosynthetic process"/>
    <property type="evidence" value="ECO:0007669"/>
    <property type="project" value="TreeGrafter"/>
</dbReference>
<gene>
    <name evidence="5" type="ORF">DFQ02_11080</name>
</gene>
<dbReference type="InterPro" id="IPR039528">
    <property type="entry name" value="DPM1-like"/>
</dbReference>
<evidence type="ECO:0000256" key="3">
    <source>
        <dbReference type="ARBA" id="ARBA00022679"/>
    </source>
</evidence>
<reference evidence="5 6" key="1">
    <citation type="submission" date="2018-07" db="EMBL/GenBank/DDBJ databases">
        <title>Genomic Encyclopedia of Type Strains, Phase III (KMG-III): the genomes of soil and plant-associated and newly described type strains.</title>
        <authorList>
            <person name="Whitman W."/>
        </authorList>
    </citation>
    <scope>NUCLEOTIDE SEQUENCE [LARGE SCALE GENOMIC DNA]</scope>
    <source>
        <strain evidence="5 6">CECT 8487</strain>
    </source>
</reference>
<dbReference type="GO" id="GO:0004582">
    <property type="term" value="F:dolichyl-phosphate beta-D-mannosyltransferase activity"/>
    <property type="evidence" value="ECO:0007669"/>
    <property type="project" value="InterPro"/>
</dbReference>
<dbReference type="Gene3D" id="3.90.550.10">
    <property type="entry name" value="Spore Coat Polysaccharide Biosynthesis Protein SpsA, Chain A"/>
    <property type="match status" value="1"/>
</dbReference>
<name>A0A3D9H5J2_9FLAO</name>
<dbReference type="AlphaFoldDB" id="A0A3D9H5J2"/>
<dbReference type="PANTHER" id="PTHR43398">
    <property type="entry name" value="DOLICHOL-PHOSPHATE MANNOSYLTRANSFERASE SUBUNIT 1"/>
    <property type="match status" value="1"/>
</dbReference>
<sequence length="242" mass="27399">MTGAIVIIPTYNEIENIEAIIKAVFSQSDAIHILVVDDNSPDLTALKVKELQQTFSNRLFLEVRQEKSGLGTAYIHGFKWCLDKEYQYIFEMDADFSHNPKDLQKLYDACAVEGADLSIGSRYITGVNVVNWPMGRVLMSYCASKYVRFITGMDINDTTAGFVCYKRKVLEAINLNTIKFIGYAFQIEMKFKAYLNKFKIIEVPVIFTDRTKGESKLSSGIISEAIFGVISMKLKSLFKKTT</sequence>
<evidence type="ECO:0000256" key="1">
    <source>
        <dbReference type="ARBA" id="ARBA00006739"/>
    </source>
</evidence>
<proteinExistence type="inferred from homology"/>
<dbReference type="OrthoDB" id="9810303at2"/>
<keyword evidence="6" id="KW-1185">Reference proteome</keyword>
<keyword evidence="3 5" id="KW-0808">Transferase</keyword>
<comment type="similarity">
    <text evidence="1">Belongs to the glycosyltransferase 2 family.</text>
</comment>
<protein>
    <submittedName>
        <fullName evidence="5">Dolichol-phosphate mannosyltransferase</fullName>
    </submittedName>
</protein>
<dbReference type="SUPFAM" id="SSF53448">
    <property type="entry name" value="Nucleotide-diphospho-sugar transferases"/>
    <property type="match status" value="1"/>
</dbReference>
<dbReference type="GO" id="GO:0016020">
    <property type="term" value="C:membrane"/>
    <property type="evidence" value="ECO:0007669"/>
    <property type="project" value="GOC"/>
</dbReference>
<dbReference type="Proteomes" id="UP000256629">
    <property type="component" value="Unassembled WGS sequence"/>
</dbReference>
<evidence type="ECO:0000313" key="5">
    <source>
        <dbReference type="EMBL" id="RED44777.1"/>
    </source>
</evidence>
<organism evidence="5 6">
    <name type="scientific">Seonamhaeicola aphaedonensis</name>
    <dbReference type="NCBI Taxonomy" id="1461338"/>
    <lineage>
        <taxon>Bacteria</taxon>
        <taxon>Pseudomonadati</taxon>
        <taxon>Bacteroidota</taxon>
        <taxon>Flavobacteriia</taxon>
        <taxon>Flavobacteriales</taxon>
        <taxon>Flavobacteriaceae</taxon>
    </lineage>
</organism>
<dbReference type="Pfam" id="PF00535">
    <property type="entry name" value="Glycos_transf_2"/>
    <property type="match status" value="1"/>
</dbReference>
<dbReference type="FunFam" id="3.90.550.10:FF:000128">
    <property type="entry name" value="Glycosyl transferase family 2"/>
    <property type="match status" value="1"/>
</dbReference>
<accession>A0A3D9H5J2</accession>
<evidence type="ECO:0000313" key="6">
    <source>
        <dbReference type="Proteomes" id="UP000256629"/>
    </source>
</evidence>
<keyword evidence="2 5" id="KW-0328">Glycosyltransferase</keyword>
<feature type="domain" description="Glycosyltransferase 2-like" evidence="4">
    <location>
        <begin position="6"/>
        <end position="172"/>
    </location>
</feature>
<dbReference type="InterPro" id="IPR029044">
    <property type="entry name" value="Nucleotide-diphossugar_trans"/>
</dbReference>
<evidence type="ECO:0000256" key="2">
    <source>
        <dbReference type="ARBA" id="ARBA00022676"/>
    </source>
</evidence>
<dbReference type="CDD" id="cd06442">
    <property type="entry name" value="DPM1_like"/>
    <property type="match status" value="1"/>
</dbReference>
<comment type="caution">
    <text evidence="5">The sequence shown here is derived from an EMBL/GenBank/DDBJ whole genome shotgun (WGS) entry which is preliminary data.</text>
</comment>